<keyword evidence="2 7" id="KW-0813">Transport</keyword>
<keyword evidence="6 7" id="KW-0472">Membrane</keyword>
<dbReference type="Pfam" id="PF00528">
    <property type="entry name" value="BPD_transp_1"/>
    <property type="match status" value="1"/>
</dbReference>
<dbReference type="AlphaFoldDB" id="A0A9D1CWC8"/>
<protein>
    <submittedName>
        <fullName evidence="9">ABC transporter permease</fullName>
    </submittedName>
</protein>
<evidence type="ECO:0000256" key="7">
    <source>
        <dbReference type="RuleBase" id="RU363032"/>
    </source>
</evidence>
<organism evidence="9 10">
    <name type="scientific">Candidatus Pullichristensenella stercorigallinarum</name>
    <dbReference type="NCBI Taxonomy" id="2840909"/>
    <lineage>
        <taxon>Bacteria</taxon>
        <taxon>Bacillati</taxon>
        <taxon>Bacillota</taxon>
        <taxon>Clostridia</taxon>
        <taxon>Candidatus Pullichristensenella</taxon>
    </lineage>
</organism>
<reference evidence="9" key="1">
    <citation type="submission" date="2020-10" db="EMBL/GenBank/DDBJ databases">
        <authorList>
            <person name="Gilroy R."/>
        </authorList>
    </citation>
    <scope>NUCLEOTIDE SEQUENCE</scope>
    <source>
        <strain evidence="9">ChiSjej6B24-2974</strain>
    </source>
</reference>
<comment type="caution">
    <text evidence="9">The sequence shown here is derived from an EMBL/GenBank/DDBJ whole genome shotgun (WGS) entry which is preliminary data.</text>
</comment>
<sequence length="253" mass="27719">MREKKWQKPLPWLMIVALLALWEICVRAFNIPLYVLPGPVDVLSALFANFSTLFSHALVTSSEAALGMLIALALGLLLGVAMDAFPLVRRCLYPILVVTQTVPMIVLAPILIIYLGFGMAPKILTVVLMCFFPVAVNFTDGMAQVGQGYVNLVRSYGASRAQVYKLVKLPAALPPLFSGLRVAATYSISGAVVGEWIGSQSGLGYYLLRVKESYMLDRVFACVLVIIALSLLMNGIVRLCQYIFLPFLRRAKG</sequence>
<dbReference type="GO" id="GO:0005886">
    <property type="term" value="C:plasma membrane"/>
    <property type="evidence" value="ECO:0007669"/>
    <property type="project" value="UniProtKB-SubCell"/>
</dbReference>
<feature type="transmembrane region" description="Helical" evidence="7">
    <location>
        <begin position="219"/>
        <end position="244"/>
    </location>
</feature>
<evidence type="ECO:0000313" key="9">
    <source>
        <dbReference type="EMBL" id="HIQ82942.1"/>
    </source>
</evidence>
<dbReference type="CDD" id="cd06261">
    <property type="entry name" value="TM_PBP2"/>
    <property type="match status" value="1"/>
</dbReference>
<keyword evidence="4 7" id="KW-0812">Transmembrane</keyword>
<evidence type="ECO:0000256" key="3">
    <source>
        <dbReference type="ARBA" id="ARBA00022475"/>
    </source>
</evidence>
<feature type="transmembrane region" description="Helical" evidence="7">
    <location>
        <begin position="123"/>
        <end position="139"/>
    </location>
</feature>
<name>A0A9D1CWC8_9FIRM</name>
<dbReference type="EMBL" id="DVFZ01000076">
    <property type="protein sequence ID" value="HIQ82942.1"/>
    <property type="molecule type" value="Genomic_DNA"/>
</dbReference>
<feature type="transmembrane region" description="Helical" evidence="7">
    <location>
        <begin position="53"/>
        <end position="80"/>
    </location>
</feature>
<evidence type="ECO:0000313" key="10">
    <source>
        <dbReference type="Proteomes" id="UP000824260"/>
    </source>
</evidence>
<evidence type="ECO:0000256" key="5">
    <source>
        <dbReference type="ARBA" id="ARBA00022989"/>
    </source>
</evidence>
<keyword evidence="5 7" id="KW-1133">Transmembrane helix</keyword>
<dbReference type="PROSITE" id="PS50928">
    <property type="entry name" value="ABC_TM1"/>
    <property type="match status" value="1"/>
</dbReference>
<feature type="transmembrane region" description="Helical" evidence="7">
    <location>
        <begin position="12"/>
        <end position="33"/>
    </location>
</feature>
<evidence type="ECO:0000256" key="6">
    <source>
        <dbReference type="ARBA" id="ARBA00023136"/>
    </source>
</evidence>
<feature type="domain" description="ABC transmembrane type-1" evidence="8">
    <location>
        <begin position="57"/>
        <end position="237"/>
    </location>
</feature>
<comment type="subcellular location">
    <subcellularLocation>
        <location evidence="1 7">Cell membrane</location>
        <topology evidence="1 7">Multi-pass membrane protein</topology>
    </subcellularLocation>
</comment>
<accession>A0A9D1CWC8</accession>
<keyword evidence="3" id="KW-1003">Cell membrane</keyword>
<proteinExistence type="inferred from homology"/>
<dbReference type="GO" id="GO:0055085">
    <property type="term" value="P:transmembrane transport"/>
    <property type="evidence" value="ECO:0007669"/>
    <property type="project" value="InterPro"/>
</dbReference>
<dbReference type="PANTHER" id="PTHR30151:SF20">
    <property type="entry name" value="ABC TRANSPORTER PERMEASE PROTEIN HI_0355-RELATED"/>
    <property type="match status" value="1"/>
</dbReference>
<evidence type="ECO:0000256" key="4">
    <source>
        <dbReference type="ARBA" id="ARBA00022692"/>
    </source>
</evidence>
<dbReference type="InterPro" id="IPR000515">
    <property type="entry name" value="MetI-like"/>
</dbReference>
<reference evidence="9" key="2">
    <citation type="journal article" date="2021" name="PeerJ">
        <title>Extensive microbial diversity within the chicken gut microbiome revealed by metagenomics and culture.</title>
        <authorList>
            <person name="Gilroy R."/>
            <person name="Ravi A."/>
            <person name="Getino M."/>
            <person name="Pursley I."/>
            <person name="Horton D.L."/>
            <person name="Alikhan N.F."/>
            <person name="Baker D."/>
            <person name="Gharbi K."/>
            <person name="Hall N."/>
            <person name="Watson M."/>
            <person name="Adriaenssens E.M."/>
            <person name="Foster-Nyarko E."/>
            <person name="Jarju S."/>
            <person name="Secka A."/>
            <person name="Antonio M."/>
            <person name="Oren A."/>
            <person name="Chaudhuri R.R."/>
            <person name="La Ragione R."/>
            <person name="Hildebrand F."/>
            <person name="Pallen M.J."/>
        </authorList>
    </citation>
    <scope>NUCLEOTIDE SEQUENCE</scope>
    <source>
        <strain evidence="9">ChiSjej6B24-2974</strain>
    </source>
</reference>
<feature type="transmembrane region" description="Helical" evidence="7">
    <location>
        <begin position="92"/>
        <end position="117"/>
    </location>
</feature>
<dbReference type="Proteomes" id="UP000824260">
    <property type="component" value="Unassembled WGS sequence"/>
</dbReference>
<evidence type="ECO:0000259" key="8">
    <source>
        <dbReference type="PROSITE" id="PS50928"/>
    </source>
</evidence>
<dbReference type="InterPro" id="IPR035906">
    <property type="entry name" value="MetI-like_sf"/>
</dbReference>
<dbReference type="PANTHER" id="PTHR30151">
    <property type="entry name" value="ALKANE SULFONATE ABC TRANSPORTER-RELATED, MEMBRANE SUBUNIT"/>
    <property type="match status" value="1"/>
</dbReference>
<dbReference type="Gene3D" id="1.10.3720.10">
    <property type="entry name" value="MetI-like"/>
    <property type="match status" value="1"/>
</dbReference>
<evidence type="ECO:0000256" key="2">
    <source>
        <dbReference type="ARBA" id="ARBA00022448"/>
    </source>
</evidence>
<gene>
    <name evidence="9" type="ORF">IAA52_07545</name>
</gene>
<comment type="similarity">
    <text evidence="7">Belongs to the binding-protein-dependent transport system permease family.</text>
</comment>
<evidence type="ECO:0000256" key="1">
    <source>
        <dbReference type="ARBA" id="ARBA00004651"/>
    </source>
</evidence>
<dbReference type="SUPFAM" id="SSF161098">
    <property type="entry name" value="MetI-like"/>
    <property type="match status" value="1"/>
</dbReference>